<dbReference type="AlphaFoldDB" id="A0A411YGH0"/>
<proteinExistence type="predicted"/>
<sequence>MAGSATGVVRLAETRCWELLRTHRHLLGRVGFVEGNRAAIRPVNYRLHHRGLVFRTAVGSTLAGLPDGTAVTFQVDDVDAHWREGWSVIAEGTVEVPGEELRAELEQLGLEPWAPGEHHEYRRVRIDDVSGRRID</sequence>
<evidence type="ECO:0000313" key="2">
    <source>
        <dbReference type="Proteomes" id="UP000291469"/>
    </source>
</evidence>
<gene>
    <name evidence="1" type="ORF">ER308_12790</name>
</gene>
<protein>
    <submittedName>
        <fullName evidence="1">Pyridoxamine 5'-phosphate oxidase family protein</fullName>
    </submittedName>
</protein>
<keyword evidence="2" id="KW-1185">Reference proteome</keyword>
<dbReference type="OrthoDB" id="7062584at2"/>
<dbReference type="Pfam" id="PF12900">
    <property type="entry name" value="Pyridox_ox_2"/>
    <property type="match status" value="1"/>
</dbReference>
<dbReference type="InterPro" id="IPR012349">
    <property type="entry name" value="Split_barrel_FMN-bd"/>
</dbReference>
<dbReference type="SUPFAM" id="SSF50475">
    <property type="entry name" value="FMN-binding split barrel"/>
    <property type="match status" value="1"/>
</dbReference>
<dbReference type="Gene3D" id="2.30.110.10">
    <property type="entry name" value="Electron Transport, Fmn-binding Protein, Chain A"/>
    <property type="match status" value="1"/>
</dbReference>
<dbReference type="EMBL" id="CP036402">
    <property type="protein sequence ID" value="QBI20354.1"/>
    <property type="molecule type" value="Genomic_DNA"/>
</dbReference>
<dbReference type="RefSeq" id="WP_131155351.1">
    <property type="nucleotide sequence ID" value="NZ_CP036402.1"/>
</dbReference>
<organism evidence="1 2">
    <name type="scientific">Egibacter rhizosphaerae</name>
    <dbReference type="NCBI Taxonomy" id="1670831"/>
    <lineage>
        <taxon>Bacteria</taxon>
        <taxon>Bacillati</taxon>
        <taxon>Actinomycetota</taxon>
        <taxon>Nitriliruptoria</taxon>
        <taxon>Egibacterales</taxon>
        <taxon>Egibacteraceae</taxon>
        <taxon>Egibacter</taxon>
    </lineage>
</organism>
<dbReference type="KEGG" id="erz:ER308_12790"/>
<reference evidence="1 2" key="1">
    <citation type="submission" date="2019-01" db="EMBL/GenBank/DDBJ databases">
        <title>Egibacter rhizosphaerae EGI 80759T.</title>
        <authorList>
            <person name="Chen D.-D."/>
            <person name="Tian Y."/>
            <person name="Jiao J.-Y."/>
            <person name="Zhang X.-T."/>
            <person name="Zhang Y.-G."/>
            <person name="Zhang Y."/>
            <person name="Xiao M."/>
            <person name="Shu W.-S."/>
            <person name="Li W.-J."/>
        </authorList>
    </citation>
    <scope>NUCLEOTIDE SEQUENCE [LARGE SCALE GENOMIC DNA]</scope>
    <source>
        <strain evidence="1 2">EGI 80759</strain>
    </source>
</reference>
<dbReference type="InterPro" id="IPR024747">
    <property type="entry name" value="Pyridox_Oxase-rel"/>
</dbReference>
<accession>A0A411YGH0</accession>
<name>A0A411YGH0_9ACTN</name>
<dbReference type="Proteomes" id="UP000291469">
    <property type="component" value="Chromosome"/>
</dbReference>
<evidence type="ECO:0000313" key="1">
    <source>
        <dbReference type="EMBL" id="QBI20354.1"/>
    </source>
</evidence>